<dbReference type="Proteomes" id="UP000035366">
    <property type="component" value="Chromosome"/>
</dbReference>
<sequence length="76" mass="8269">MRRSSGRVISSGAQVLSLKEQARTARREELTTIAATVPSSVRAPVSTAVRPEPIALSLLRNIMTALACRRRLPVSR</sequence>
<accession>A0ABN4G9N4</accession>
<evidence type="ECO:0000313" key="2">
    <source>
        <dbReference type="Proteomes" id="UP000035366"/>
    </source>
</evidence>
<reference evidence="1 2" key="1">
    <citation type="journal article" date="2015" name="ISME J.">
        <title>Draft Genome Sequence of Streptomyces incarnatus NRRL8089, which Produces the Nucleoside Antibiotic Sinefungin.</title>
        <authorList>
            <person name="Oshima K."/>
            <person name="Hattori M."/>
            <person name="Shimizu H."/>
            <person name="Fukuda K."/>
            <person name="Nemoto M."/>
            <person name="Inagaki K."/>
            <person name="Tamura T."/>
        </authorList>
    </citation>
    <scope>NUCLEOTIDE SEQUENCE [LARGE SCALE GENOMIC DNA]</scope>
    <source>
        <strain evidence="1 2">NRRL 8089</strain>
    </source>
</reference>
<keyword evidence="2" id="KW-1185">Reference proteome</keyword>
<evidence type="ECO:0008006" key="3">
    <source>
        <dbReference type="Google" id="ProtNLM"/>
    </source>
</evidence>
<evidence type="ECO:0000313" key="1">
    <source>
        <dbReference type="EMBL" id="AKJ08567.1"/>
    </source>
</evidence>
<dbReference type="EMBL" id="CP011497">
    <property type="protein sequence ID" value="AKJ08567.1"/>
    <property type="molecule type" value="Genomic_DNA"/>
</dbReference>
<organism evidence="1 2">
    <name type="scientific">Streptomyces incarnatus</name>
    <dbReference type="NCBI Taxonomy" id="665007"/>
    <lineage>
        <taxon>Bacteria</taxon>
        <taxon>Bacillati</taxon>
        <taxon>Actinomycetota</taxon>
        <taxon>Actinomycetes</taxon>
        <taxon>Kitasatosporales</taxon>
        <taxon>Streptomycetaceae</taxon>
        <taxon>Streptomyces</taxon>
    </lineage>
</organism>
<name>A0ABN4G9N4_9ACTN</name>
<proteinExistence type="predicted"/>
<gene>
    <name evidence="1" type="ORF">ABB07_00425</name>
</gene>
<protein>
    <recommendedName>
        <fullName evidence="3">Resolvase/invertase-type recombinase catalytic domain-containing protein</fullName>
    </recommendedName>
</protein>